<dbReference type="STRING" id="287099.SAMN05660413_02100"/>
<dbReference type="EMBL" id="FOVL01000012">
    <property type="protein sequence ID" value="SFN67485.1"/>
    <property type="molecule type" value="Genomic_DNA"/>
</dbReference>
<protein>
    <submittedName>
        <fullName evidence="3">Adenylate cyclase</fullName>
    </submittedName>
</protein>
<sequence>MTINYPISFSINKEQLLKKTLRQLAFWGVAYSLLFFTIHLHTISVFEIFLADLETSAATLPLIVLVSVLLFSPFLGFIDIFLEEDKFKNYSLGLNVLTAGALYTVLLMGAISLVRLYLLSSGKNIFLNEMSLNLLTQHWSYYFMILSVHTGFMSLIIGFVNQLSKRFGPGMLLPFFSGKYKYPREEERIFMFLDLSCSTKLAEQLGHIKYSALIKDSFLDIDKMVKKYNAEIYQYVGDEVVLSWPVEKAKNLEYIDFFFGVEQLFREKEDYYKNNYSIAPIFKAGVHLGKVTAVEVGDLKKDIAYHGDTLNVAARLEGLCKIYSQPLLISEAVYNLDNIEKRYYSTSLGTQYLKGRSNPVEVYSIAKTLRKVVAA</sequence>
<dbReference type="AlphaFoldDB" id="A0A1I5AYE6"/>
<proteinExistence type="predicted"/>
<evidence type="ECO:0000313" key="4">
    <source>
        <dbReference type="Proteomes" id="UP000199153"/>
    </source>
</evidence>
<keyword evidence="1" id="KW-1133">Transmembrane helix</keyword>
<accession>A0A1I5AYE6</accession>
<name>A0A1I5AYE6_9FLAO</name>
<evidence type="ECO:0000256" key="1">
    <source>
        <dbReference type="SAM" id="Phobius"/>
    </source>
</evidence>
<feature type="transmembrane region" description="Helical" evidence="1">
    <location>
        <begin position="139"/>
        <end position="160"/>
    </location>
</feature>
<dbReference type="SUPFAM" id="SSF55073">
    <property type="entry name" value="Nucleotide cyclase"/>
    <property type="match status" value="1"/>
</dbReference>
<organism evidence="3 4">
    <name type="scientific">Salegentibacter flavus</name>
    <dbReference type="NCBI Taxonomy" id="287099"/>
    <lineage>
        <taxon>Bacteria</taxon>
        <taxon>Pseudomonadati</taxon>
        <taxon>Bacteroidota</taxon>
        <taxon>Flavobacteriia</taxon>
        <taxon>Flavobacteriales</taxon>
        <taxon>Flavobacteriaceae</taxon>
        <taxon>Salegentibacter</taxon>
    </lineage>
</organism>
<reference evidence="3 4" key="1">
    <citation type="submission" date="2016-10" db="EMBL/GenBank/DDBJ databases">
        <authorList>
            <person name="de Groot N.N."/>
        </authorList>
    </citation>
    <scope>NUCLEOTIDE SEQUENCE [LARGE SCALE GENOMIC DNA]</scope>
    <source>
        <strain evidence="3 4">DSM 17794</strain>
    </source>
</reference>
<feature type="domain" description="Guanylate cyclase" evidence="2">
    <location>
        <begin position="189"/>
        <end position="317"/>
    </location>
</feature>
<dbReference type="InterPro" id="IPR050697">
    <property type="entry name" value="Adenylyl/Guanylyl_Cyclase_3/4"/>
</dbReference>
<feature type="transmembrane region" description="Helical" evidence="1">
    <location>
        <begin position="94"/>
        <end position="119"/>
    </location>
</feature>
<keyword evidence="4" id="KW-1185">Reference proteome</keyword>
<gene>
    <name evidence="3" type="ORF">SAMN05660413_02100</name>
</gene>
<dbReference type="Pfam" id="PF00211">
    <property type="entry name" value="Guanylate_cyc"/>
    <property type="match status" value="1"/>
</dbReference>
<dbReference type="Proteomes" id="UP000199153">
    <property type="component" value="Unassembled WGS sequence"/>
</dbReference>
<dbReference type="OrthoDB" id="9768499at2"/>
<dbReference type="GO" id="GO:0035556">
    <property type="term" value="P:intracellular signal transduction"/>
    <property type="evidence" value="ECO:0007669"/>
    <property type="project" value="InterPro"/>
</dbReference>
<feature type="transmembrane region" description="Helical" evidence="1">
    <location>
        <begin position="62"/>
        <end position="82"/>
    </location>
</feature>
<feature type="transmembrane region" description="Helical" evidence="1">
    <location>
        <begin position="24"/>
        <end position="50"/>
    </location>
</feature>
<dbReference type="GO" id="GO:0004016">
    <property type="term" value="F:adenylate cyclase activity"/>
    <property type="evidence" value="ECO:0007669"/>
    <property type="project" value="UniProtKB-ARBA"/>
</dbReference>
<keyword evidence="1" id="KW-0472">Membrane</keyword>
<dbReference type="CDD" id="cd07302">
    <property type="entry name" value="CHD"/>
    <property type="match status" value="1"/>
</dbReference>
<dbReference type="PANTHER" id="PTHR43081">
    <property type="entry name" value="ADENYLATE CYCLASE, TERMINAL-DIFFERENTIATION SPECIFIC-RELATED"/>
    <property type="match status" value="1"/>
</dbReference>
<evidence type="ECO:0000313" key="3">
    <source>
        <dbReference type="EMBL" id="SFN67485.1"/>
    </source>
</evidence>
<dbReference type="Gene3D" id="3.30.70.1230">
    <property type="entry name" value="Nucleotide cyclase"/>
    <property type="match status" value="1"/>
</dbReference>
<dbReference type="GO" id="GO:0009190">
    <property type="term" value="P:cyclic nucleotide biosynthetic process"/>
    <property type="evidence" value="ECO:0007669"/>
    <property type="project" value="InterPro"/>
</dbReference>
<evidence type="ECO:0000259" key="2">
    <source>
        <dbReference type="PROSITE" id="PS50125"/>
    </source>
</evidence>
<dbReference type="InterPro" id="IPR029787">
    <property type="entry name" value="Nucleotide_cyclase"/>
</dbReference>
<dbReference type="PROSITE" id="PS50125">
    <property type="entry name" value="GUANYLATE_CYCLASE_2"/>
    <property type="match status" value="1"/>
</dbReference>
<dbReference type="PANTHER" id="PTHR43081:SF1">
    <property type="entry name" value="ADENYLATE CYCLASE, TERMINAL-DIFFERENTIATION SPECIFIC"/>
    <property type="match status" value="1"/>
</dbReference>
<keyword evidence="1" id="KW-0812">Transmembrane</keyword>
<dbReference type="InterPro" id="IPR001054">
    <property type="entry name" value="A/G_cyclase"/>
</dbReference>
<dbReference type="RefSeq" id="WP_093409267.1">
    <property type="nucleotide sequence ID" value="NZ_FOVL01000012.1"/>
</dbReference>